<organism evidence="1 2">
    <name type="scientific">Nocardia arthritidis</name>
    <dbReference type="NCBI Taxonomy" id="228602"/>
    <lineage>
        <taxon>Bacteria</taxon>
        <taxon>Bacillati</taxon>
        <taxon>Actinomycetota</taxon>
        <taxon>Actinomycetes</taxon>
        <taxon>Mycobacteriales</taxon>
        <taxon>Nocardiaceae</taxon>
        <taxon>Nocardia</taxon>
    </lineage>
</organism>
<protein>
    <submittedName>
        <fullName evidence="1">DUF3558 domain-containing protein</fullName>
    </submittedName>
</protein>
<dbReference type="AlphaFoldDB" id="A0A6G9YBY6"/>
<accession>A0A6G9YBY6</accession>
<name>A0A6G9YBY6_9NOCA</name>
<evidence type="ECO:0000313" key="1">
    <source>
        <dbReference type="EMBL" id="QIS10739.1"/>
    </source>
</evidence>
<dbReference type="InterPro" id="IPR024520">
    <property type="entry name" value="DUF3558"/>
</dbReference>
<evidence type="ECO:0000313" key="2">
    <source>
        <dbReference type="Proteomes" id="UP000503540"/>
    </source>
</evidence>
<gene>
    <name evidence="1" type="ORF">F5544_14260</name>
</gene>
<dbReference type="KEGG" id="nah:F5544_14260"/>
<dbReference type="Proteomes" id="UP000503540">
    <property type="component" value="Chromosome"/>
</dbReference>
<dbReference type="EMBL" id="CP046172">
    <property type="protein sequence ID" value="QIS10739.1"/>
    <property type="molecule type" value="Genomic_DNA"/>
</dbReference>
<proteinExistence type="predicted"/>
<dbReference type="Pfam" id="PF12079">
    <property type="entry name" value="DUF3558"/>
    <property type="match status" value="1"/>
</dbReference>
<dbReference type="RefSeq" id="WP_167473674.1">
    <property type="nucleotide sequence ID" value="NZ_CP046172.1"/>
</dbReference>
<sequence>MATLAGALLLASGCGPDKQGQPSPTTANTSAATAALWDPCTQIPEQKLRQLGLDPSSKTSGIAGVEEPGYKACGWYDPEHPVNFNITVFTTIYTLDDVKKKKDNTGFSDVSVQGRNGLTYRTTGSNPSEACTIAFPASQGSIQIIVFNSSAKGRQIPSCDRAKNAADTLSSIFPN</sequence>
<keyword evidence="2" id="KW-1185">Reference proteome</keyword>
<reference evidence="1 2" key="1">
    <citation type="journal article" date="2019" name="ACS Chem. Biol.">
        <title>Identification and Mobilization of a Cryptic Antibiotic Biosynthesis Gene Locus from a Human-Pathogenic Nocardia Isolate.</title>
        <authorList>
            <person name="Herisse M."/>
            <person name="Ishida K."/>
            <person name="Porter J.L."/>
            <person name="Howden B."/>
            <person name="Hertweck C."/>
            <person name="Stinear T.P."/>
            <person name="Pidot S.J."/>
        </authorList>
    </citation>
    <scope>NUCLEOTIDE SEQUENCE [LARGE SCALE GENOMIC DNA]</scope>
    <source>
        <strain evidence="1 2">AUSMDU00012717</strain>
    </source>
</reference>